<feature type="compositionally biased region" description="Polar residues" evidence="2">
    <location>
        <begin position="893"/>
        <end position="920"/>
    </location>
</feature>
<feature type="compositionally biased region" description="Basic and acidic residues" evidence="2">
    <location>
        <begin position="941"/>
        <end position="950"/>
    </location>
</feature>
<dbReference type="Proteomes" id="UP000250140">
    <property type="component" value="Unassembled WGS sequence"/>
</dbReference>
<feature type="coiled-coil region" evidence="1">
    <location>
        <begin position="1651"/>
        <end position="1686"/>
    </location>
</feature>
<dbReference type="EMBL" id="KV749550">
    <property type="protein sequence ID" value="OCL08953.1"/>
    <property type="molecule type" value="Genomic_DNA"/>
</dbReference>
<proteinExistence type="predicted"/>
<feature type="compositionally biased region" description="Low complexity" evidence="2">
    <location>
        <begin position="1279"/>
        <end position="1291"/>
    </location>
</feature>
<feature type="compositionally biased region" description="Pro residues" evidence="2">
    <location>
        <begin position="1182"/>
        <end position="1194"/>
    </location>
</feature>
<feature type="compositionally biased region" description="Low complexity" evidence="2">
    <location>
        <begin position="1453"/>
        <end position="1465"/>
    </location>
</feature>
<feature type="compositionally biased region" description="Low complexity" evidence="2">
    <location>
        <begin position="69"/>
        <end position="109"/>
    </location>
</feature>
<evidence type="ECO:0000313" key="4">
    <source>
        <dbReference type="Proteomes" id="UP000250140"/>
    </source>
</evidence>
<feature type="compositionally biased region" description="Low complexity" evidence="2">
    <location>
        <begin position="565"/>
        <end position="581"/>
    </location>
</feature>
<accession>A0A8E2F2X0</accession>
<sequence>MQHSYGNQAQNVYQRPGNTTSFAGQPAPPPYGGGYQSNPNSNAYASSASPPVNLNQQWAPPAQTPPPMQQWNQPSAQPQMQQQSQQGWVQSAASPPRQPQQQQQQVASRYNPNVYGAMPGIYNQGGQQPPSVPPRDPPYQSQPQGNMSGSPPPPPPPPKPGQFQGGIQQPQHQSQQSWSQQQGYSSQPPTQHFQTQTQNTGFNQQGQGQQGAYPNQQPTQQTYNATAPPPPSQTPGGSYFPPTQGHGFDSSGSYTTPASAIATSPPNTVLSPNEQNPIYIPPSLSGQGVTAYIPANTNPLPGIYVPPPPDVPAWTQAQHAPLQPGVKKFRYTKPSVQSGYQTNPQQGYQGGMGMQQSQFAPQQPMQMQHVQQQSQFDPYGQPTQNQIQPLQNQIQPVQNQMQQQQPQQFGASGQQMQMQQPQQPLQQQQQQQQQFSQPLQQGQFQQGPQQSQQYGQAVQPAQMQQPTQQYPTQGGANMWNAQQQGTNQGYGAQPVQQQQQLPQQYDTVSPTVVQQGWQAQNAASQGPASGQGYAQGGQNQPIQAPKPVHGQLQATQQLFNAHTEQQSPTVPQSQPVSPIQQRHSMSFSPGIASHGLGRTSSVSSVAMGRVPALSAKSSTPVRKSPSPPPVTSVGASVLGLGGPSDWEHFGSAEDEIDDTEVFGAKSDSGGRAPSPQQLDSVELPTQPSPPLAASSSAVSLPEEDWPTPPAPAPLNINRPASGFQHGVSSQDRYAPTPPPKAPEIPLPHGPDMHEAPVEKSPDTTRWQQQWPSSQETQGHQYVKDEVAIPPATTQALVQAVHAVEPSSAQDFVMDDGGWVPPIQQSGGPKAHQEIPAQRQPSPPAVNNFVMNDGGWTQASQSVVCHEVQGEPSHPKKEQTTTDFVMDDGGWKLGQSSAGAKVQAQDTQRNAHSRSPQSTGSFAVHDGDWTPQTEATTANKAEVQEPPKKVEPPQPQDLIPGVDPWYASSLERYIAMLRQEAAAAAIEDKIKIFTDFLAAESQTRGIEYHRSAPAPIEQPKIPTESVAVQTVQEPPAPAPAPAPIAPRETPQRPEMTVPIPSSSFIMETGPQEYSPGGRPILTRRPTLKSEQSIDASAGHSFTMSSGPEEITPVKETHRYGPPSPIKTSMEPAPLRMESPANAAYKPYPGAVVGGGSEPSIQSTTILTPTSSTSDEFSRALQSPDPPIPVPAPAEQPQPLYKPYTPGEATITSTSTTMEHRQSLSHKQSLSFSVAPLQVSGKRDEIFFSEPERPQANTGSRPTTSNAITSPVEDIATPINVTRTSSSARASVSGPDPIEILSNLLPSHVSTGPQPPHARLSAIQNAASAVPADFSYITTFTRTWETEAAARRSKLDAARRARQEESEARTDELFNDNEISYADIGALEDEFKVSEAKKKAQEDRDEYRAYVEAVFDPVYDKLQGEIKGLMELFVECEALVKSSVSGKAALDLLSLPSPTSPTTSTTNPQPPPPTTLQAMDALRQLHDLIEQRHERVVQAVADRDRRYKRTEIQPLYAAGNIAKMKSVERHFDNAERQAALRARGDRADRFAHLLHAFEDATVRAVADDQGYRDAVVGALERVGVGVGAPAEGSGVAERQREVVARAGEVLRALARSSTLLMTLFNGVEVQLNDAVFEAEIAQARAKGAKADQIAELEVEMKDGTLRLQDELKQRLQVLEDGLREAEELVERCGGKEKAVTVVGAGAGAGAGTGAGAGGGTGTGIGAGGEEAGRQARMKAALEEAKRRNGQVG</sequence>
<feature type="compositionally biased region" description="Polar residues" evidence="2">
    <location>
        <begin position="1253"/>
        <end position="1267"/>
    </location>
</feature>
<evidence type="ECO:0000256" key="1">
    <source>
        <dbReference type="SAM" id="Coils"/>
    </source>
</evidence>
<evidence type="ECO:0000256" key="2">
    <source>
        <dbReference type="SAM" id="MobiDB-lite"/>
    </source>
</evidence>
<name>A0A8E2F2X0_9PEZI</name>
<feature type="compositionally biased region" description="Polar residues" evidence="2">
    <location>
        <begin position="552"/>
        <end position="564"/>
    </location>
</feature>
<feature type="compositionally biased region" description="Pro residues" evidence="2">
    <location>
        <begin position="1033"/>
        <end position="1043"/>
    </location>
</feature>
<feature type="compositionally biased region" description="Low complexity" evidence="2">
    <location>
        <begin position="1157"/>
        <end position="1172"/>
    </location>
</feature>
<feature type="compositionally biased region" description="Gly residues" evidence="2">
    <location>
        <begin position="1708"/>
        <end position="1727"/>
    </location>
</feature>
<feature type="compositionally biased region" description="Pro residues" evidence="2">
    <location>
        <begin position="735"/>
        <end position="748"/>
    </location>
</feature>
<organism evidence="3 4">
    <name type="scientific">Glonium stellatum</name>
    <dbReference type="NCBI Taxonomy" id="574774"/>
    <lineage>
        <taxon>Eukaryota</taxon>
        <taxon>Fungi</taxon>
        <taxon>Dikarya</taxon>
        <taxon>Ascomycota</taxon>
        <taxon>Pezizomycotina</taxon>
        <taxon>Dothideomycetes</taxon>
        <taxon>Pleosporomycetidae</taxon>
        <taxon>Gloniales</taxon>
        <taxon>Gloniaceae</taxon>
        <taxon>Glonium</taxon>
    </lineage>
</organism>
<feature type="compositionally biased region" description="Polar residues" evidence="2">
    <location>
        <begin position="505"/>
        <end position="528"/>
    </location>
</feature>
<feature type="compositionally biased region" description="Polar residues" evidence="2">
    <location>
        <begin position="1"/>
        <end position="22"/>
    </location>
</feature>
<feature type="compositionally biased region" description="Polar residues" evidence="2">
    <location>
        <begin position="1087"/>
        <end position="1104"/>
    </location>
</feature>
<feature type="region of interest" description="Disordered" evidence="2">
    <location>
        <begin position="1250"/>
        <end position="1292"/>
    </location>
</feature>
<dbReference type="OrthoDB" id="1883964at2759"/>
<feature type="compositionally biased region" description="Low complexity" evidence="2">
    <location>
        <begin position="691"/>
        <end position="700"/>
    </location>
</feature>
<feature type="region of interest" description="Disordered" evidence="2">
    <location>
        <begin position="1"/>
        <end position="275"/>
    </location>
</feature>
<protein>
    <submittedName>
        <fullName evidence="3">Uncharacterized protein</fullName>
    </submittedName>
</protein>
<feature type="region of interest" description="Disordered" evidence="2">
    <location>
        <begin position="1708"/>
        <end position="1750"/>
    </location>
</feature>
<feature type="region of interest" description="Disordered" evidence="2">
    <location>
        <begin position="1153"/>
        <end position="1227"/>
    </location>
</feature>
<feature type="compositionally biased region" description="Low complexity" evidence="2">
    <location>
        <begin position="354"/>
        <end position="475"/>
    </location>
</feature>
<feature type="compositionally biased region" description="Polar residues" evidence="2">
    <location>
        <begin position="334"/>
        <end position="344"/>
    </location>
</feature>
<feature type="compositionally biased region" description="Polar residues" evidence="2">
    <location>
        <begin position="929"/>
        <end position="938"/>
    </location>
</feature>
<keyword evidence="4" id="KW-1185">Reference proteome</keyword>
<gene>
    <name evidence="3" type="ORF">AOQ84DRAFT_388501</name>
</gene>
<feature type="region of interest" description="Disordered" evidence="2">
    <location>
        <begin position="334"/>
        <end position="787"/>
    </location>
</feature>
<feature type="region of interest" description="Disordered" evidence="2">
    <location>
        <begin position="1453"/>
        <end position="1472"/>
    </location>
</feature>
<feature type="compositionally biased region" description="Low complexity" evidence="2">
    <location>
        <begin position="36"/>
        <end position="61"/>
    </location>
</feature>
<keyword evidence="1" id="KW-0175">Coiled coil</keyword>
<feature type="compositionally biased region" description="Polar residues" evidence="2">
    <location>
        <begin position="479"/>
        <end position="490"/>
    </location>
</feature>
<feature type="compositionally biased region" description="Low complexity" evidence="2">
    <location>
        <begin position="161"/>
        <end position="218"/>
    </location>
</feature>
<feature type="compositionally biased region" description="Polar residues" evidence="2">
    <location>
        <begin position="250"/>
        <end position="275"/>
    </location>
</feature>
<reference evidence="3 4" key="1">
    <citation type="journal article" date="2016" name="Nat. Commun.">
        <title>Ectomycorrhizal ecology is imprinted in the genome of the dominant symbiotic fungus Cenococcum geophilum.</title>
        <authorList>
            <consortium name="DOE Joint Genome Institute"/>
            <person name="Peter M."/>
            <person name="Kohler A."/>
            <person name="Ohm R.A."/>
            <person name="Kuo A."/>
            <person name="Krutzmann J."/>
            <person name="Morin E."/>
            <person name="Arend M."/>
            <person name="Barry K.W."/>
            <person name="Binder M."/>
            <person name="Choi C."/>
            <person name="Clum A."/>
            <person name="Copeland A."/>
            <person name="Grisel N."/>
            <person name="Haridas S."/>
            <person name="Kipfer T."/>
            <person name="LaButti K."/>
            <person name="Lindquist E."/>
            <person name="Lipzen A."/>
            <person name="Maire R."/>
            <person name="Meier B."/>
            <person name="Mihaltcheva S."/>
            <person name="Molinier V."/>
            <person name="Murat C."/>
            <person name="Poggeler S."/>
            <person name="Quandt C.A."/>
            <person name="Sperisen C."/>
            <person name="Tritt A."/>
            <person name="Tisserant E."/>
            <person name="Crous P.W."/>
            <person name="Henrissat B."/>
            <person name="Nehls U."/>
            <person name="Egli S."/>
            <person name="Spatafora J.W."/>
            <person name="Grigoriev I.V."/>
            <person name="Martin F.M."/>
        </authorList>
    </citation>
    <scope>NUCLEOTIDE SEQUENCE [LARGE SCALE GENOMIC DNA]</scope>
    <source>
        <strain evidence="3 4">CBS 207.34</strain>
    </source>
</reference>
<feature type="compositionally biased region" description="Pro residues" evidence="2">
    <location>
        <begin position="150"/>
        <end position="160"/>
    </location>
</feature>
<feature type="compositionally biased region" description="Low complexity" evidence="2">
    <location>
        <begin position="493"/>
        <end position="504"/>
    </location>
</feature>
<feature type="compositionally biased region" description="Polar residues" evidence="2">
    <location>
        <begin position="763"/>
        <end position="779"/>
    </location>
</feature>
<feature type="region of interest" description="Disordered" evidence="2">
    <location>
        <begin position="1026"/>
        <end position="1131"/>
    </location>
</feature>
<evidence type="ECO:0000313" key="3">
    <source>
        <dbReference type="EMBL" id="OCL08953.1"/>
    </source>
</evidence>
<feature type="compositionally biased region" description="Basic and acidic residues" evidence="2">
    <location>
        <begin position="750"/>
        <end position="762"/>
    </location>
</feature>
<feature type="region of interest" description="Disordered" evidence="2">
    <location>
        <begin position="808"/>
        <end position="959"/>
    </location>
</feature>